<feature type="signal peptide" evidence="1">
    <location>
        <begin position="1"/>
        <end position="18"/>
    </location>
</feature>
<dbReference type="PROSITE" id="PS51257">
    <property type="entry name" value="PROKAR_LIPOPROTEIN"/>
    <property type="match status" value="1"/>
</dbReference>
<name>A0AAW9S263_9BACT</name>
<dbReference type="RefSeq" id="WP_346819802.1">
    <property type="nucleotide sequence ID" value="NZ_JBDKWZ010000002.1"/>
</dbReference>
<dbReference type="Proteomes" id="UP001403385">
    <property type="component" value="Unassembled WGS sequence"/>
</dbReference>
<accession>A0AAW9S263</accession>
<sequence length="381" mass="41724">MKKVIRLFLLSLTVFVLGCSEDDDPATPAPEITLEAPEDGFDILITETLLLKPTVKYAEGASYLWRLDGKEVSTDLHYEFKPELLKEYTILLTVMTNAGNAKESVQIKVNPAPSTPPTANSSPYITQIFDYQYAPGQHAQSLAAGKDGTDFIGNTSSYVLLGGWGGYITAGFDHTVANQNSYDFGVYTQPGTGSEPGVVYVMKDLNGDGQPNDGEWYELKGSEFSHQETIRNYEVTYSKPTNASDPVTWQDNQGNSGSLVAGFGSGGATWWWDANATQVTFQGTKLPDSHYNANNNGGQYWTNYPDRFVWGYAENYQGSDHDANLKANLFDISNAVDAQGQPVTLTGIDFIKVQSGVFQVAGWLNEISTEVRGAFDVQLVM</sequence>
<comment type="caution">
    <text evidence="3">The sequence shown here is derived from an EMBL/GenBank/DDBJ whole genome shotgun (WGS) entry which is preliminary data.</text>
</comment>
<dbReference type="AlphaFoldDB" id="A0AAW9S263"/>
<feature type="domain" description="Bacteroidetes PKD-like" evidence="2">
    <location>
        <begin position="30"/>
        <end position="95"/>
    </location>
</feature>
<reference evidence="3 4" key="1">
    <citation type="submission" date="2024-04" db="EMBL/GenBank/DDBJ databases">
        <title>Novel genus in family Flammeovirgaceae.</title>
        <authorList>
            <person name="Nguyen T.H."/>
            <person name="Vuong T.Q."/>
            <person name="Le H."/>
            <person name="Kim S.-G."/>
        </authorList>
    </citation>
    <scope>NUCLEOTIDE SEQUENCE [LARGE SCALE GENOMIC DNA]</scope>
    <source>
        <strain evidence="3 4">JCM 23209</strain>
    </source>
</reference>
<evidence type="ECO:0000259" key="2">
    <source>
        <dbReference type="Pfam" id="PF16820"/>
    </source>
</evidence>
<dbReference type="EMBL" id="JBDKWZ010000002">
    <property type="protein sequence ID" value="MEN7547014.1"/>
    <property type="molecule type" value="Genomic_DNA"/>
</dbReference>
<organism evidence="3 4">
    <name type="scientific">Rapidithrix thailandica</name>
    <dbReference type="NCBI Taxonomy" id="413964"/>
    <lineage>
        <taxon>Bacteria</taxon>
        <taxon>Pseudomonadati</taxon>
        <taxon>Bacteroidota</taxon>
        <taxon>Cytophagia</taxon>
        <taxon>Cytophagales</taxon>
        <taxon>Flammeovirgaceae</taxon>
        <taxon>Rapidithrix</taxon>
    </lineage>
</organism>
<keyword evidence="1" id="KW-0732">Signal</keyword>
<dbReference type="Pfam" id="PF16820">
    <property type="entry name" value="PKD_3"/>
    <property type="match status" value="1"/>
</dbReference>
<feature type="chain" id="PRO_5043634250" evidence="1">
    <location>
        <begin position="19"/>
        <end position="381"/>
    </location>
</feature>
<keyword evidence="4" id="KW-1185">Reference proteome</keyword>
<dbReference type="InterPro" id="IPR041696">
    <property type="entry name" value="PKD_3"/>
</dbReference>
<evidence type="ECO:0000256" key="1">
    <source>
        <dbReference type="SAM" id="SignalP"/>
    </source>
</evidence>
<evidence type="ECO:0000313" key="3">
    <source>
        <dbReference type="EMBL" id="MEN7547014.1"/>
    </source>
</evidence>
<protein>
    <submittedName>
        <fullName evidence="3">PKD-like domain-containing protein</fullName>
    </submittedName>
</protein>
<gene>
    <name evidence="3" type="ORF">AAG747_03795</name>
</gene>
<evidence type="ECO:0000313" key="4">
    <source>
        <dbReference type="Proteomes" id="UP001403385"/>
    </source>
</evidence>
<proteinExistence type="predicted"/>